<comment type="caution">
    <text evidence="1">The sequence shown here is derived from an EMBL/GenBank/DDBJ whole genome shotgun (WGS) entry which is preliminary data.</text>
</comment>
<dbReference type="Proteomes" id="UP001469553">
    <property type="component" value="Unassembled WGS sequence"/>
</dbReference>
<keyword evidence="2" id="KW-1185">Reference proteome</keyword>
<evidence type="ECO:0000313" key="2">
    <source>
        <dbReference type="Proteomes" id="UP001469553"/>
    </source>
</evidence>
<protein>
    <submittedName>
        <fullName evidence="1">Uncharacterized protein</fullName>
    </submittedName>
</protein>
<accession>A0ABV0ZZJ9</accession>
<organism evidence="1 2">
    <name type="scientific">Ameca splendens</name>
    <dbReference type="NCBI Taxonomy" id="208324"/>
    <lineage>
        <taxon>Eukaryota</taxon>
        <taxon>Metazoa</taxon>
        <taxon>Chordata</taxon>
        <taxon>Craniata</taxon>
        <taxon>Vertebrata</taxon>
        <taxon>Euteleostomi</taxon>
        <taxon>Actinopterygii</taxon>
        <taxon>Neopterygii</taxon>
        <taxon>Teleostei</taxon>
        <taxon>Neoteleostei</taxon>
        <taxon>Acanthomorphata</taxon>
        <taxon>Ovalentaria</taxon>
        <taxon>Atherinomorphae</taxon>
        <taxon>Cyprinodontiformes</taxon>
        <taxon>Goodeidae</taxon>
        <taxon>Ameca</taxon>
    </lineage>
</organism>
<sequence>MRKCVLDYLFAITYPSMVCYHNSQQELQLLPQLPAGIAADRKGRRSSDVTVDYIRAPETPTIAFHAGNQDRLLHSWSASFWRRNSHVGFHQFSPLARKLNELSLQK</sequence>
<evidence type="ECO:0000313" key="1">
    <source>
        <dbReference type="EMBL" id="MEQ2311252.1"/>
    </source>
</evidence>
<name>A0ABV0ZZJ9_9TELE</name>
<reference evidence="1 2" key="1">
    <citation type="submission" date="2021-06" db="EMBL/GenBank/DDBJ databases">
        <authorList>
            <person name="Palmer J.M."/>
        </authorList>
    </citation>
    <scope>NUCLEOTIDE SEQUENCE [LARGE SCALE GENOMIC DNA]</scope>
    <source>
        <strain evidence="1 2">AS_MEX2019</strain>
        <tissue evidence="1">Muscle</tissue>
    </source>
</reference>
<gene>
    <name evidence="1" type="ORF">AMECASPLE_017949</name>
</gene>
<dbReference type="EMBL" id="JAHRIP010076606">
    <property type="protein sequence ID" value="MEQ2311252.1"/>
    <property type="molecule type" value="Genomic_DNA"/>
</dbReference>
<proteinExistence type="predicted"/>